<evidence type="ECO:0000313" key="3">
    <source>
        <dbReference type="Proteomes" id="UP000305939"/>
    </source>
</evidence>
<feature type="region of interest" description="Disordered" evidence="1">
    <location>
        <begin position="21"/>
        <end position="44"/>
    </location>
</feature>
<comment type="caution">
    <text evidence="2">The sequence shown here is derived from an EMBL/GenBank/DDBJ whole genome shotgun (WGS) entry which is preliminary data.</text>
</comment>
<evidence type="ECO:0000256" key="1">
    <source>
        <dbReference type="SAM" id="MobiDB-lite"/>
    </source>
</evidence>
<gene>
    <name evidence="2" type="ORF">E7Z59_06820</name>
</gene>
<evidence type="ECO:0008006" key="4">
    <source>
        <dbReference type="Google" id="ProtNLM"/>
    </source>
</evidence>
<evidence type="ECO:0000313" key="2">
    <source>
        <dbReference type="EMBL" id="THD67369.1"/>
    </source>
</evidence>
<name>A0A4S3M1F5_9FLAO</name>
<sequence length="201" mass="21817">MNWKISILCFLVLIISCKSEPKQDKDNESNPAPEISTEASEEVTESASTVYSNTLELQGISFAVAAASGKLTVTPSGLETSNEPMEWPIEGNVTGAEVEDLNADGWPELFVYTQSPDETKQANVYAFSVFNGKSMGMVSFPPLLENAEASEGYVGGDEFAVVENTLVQRFILANGNTRQIQYKMVAGEAMPALVIDKVVEY</sequence>
<dbReference type="PROSITE" id="PS51257">
    <property type="entry name" value="PROKAR_LIPOPROTEIN"/>
    <property type="match status" value="1"/>
</dbReference>
<accession>A0A4S3M1F5</accession>
<dbReference type="Proteomes" id="UP000305939">
    <property type="component" value="Unassembled WGS sequence"/>
</dbReference>
<dbReference type="RefSeq" id="WP_136335576.1">
    <property type="nucleotide sequence ID" value="NZ_QXMP01000009.1"/>
</dbReference>
<dbReference type="EMBL" id="SSMC01000002">
    <property type="protein sequence ID" value="THD67369.1"/>
    <property type="molecule type" value="Genomic_DNA"/>
</dbReference>
<organism evidence="2 3">
    <name type="scientific">Robertkochia marina</name>
    <dbReference type="NCBI Taxonomy" id="1227945"/>
    <lineage>
        <taxon>Bacteria</taxon>
        <taxon>Pseudomonadati</taxon>
        <taxon>Bacteroidota</taxon>
        <taxon>Flavobacteriia</taxon>
        <taxon>Flavobacteriales</taxon>
        <taxon>Flavobacteriaceae</taxon>
        <taxon>Robertkochia</taxon>
    </lineage>
</organism>
<dbReference type="OrthoDB" id="946181at2"/>
<reference evidence="2 3" key="1">
    <citation type="submission" date="2019-04" db="EMBL/GenBank/DDBJ databases">
        <title>Draft genome sequence of Robertkochia marina CC-AMO-30D.</title>
        <authorList>
            <person name="Hameed A."/>
            <person name="Lin S.-Y."/>
            <person name="Shahina M."/>
            <person name="Lai W.-A."/>
            <person name="Young C.-C."/>
        </authorList>
    </citation>
    <scope>NUCLEOTIDE SEQUENCE [LARGE SCALE GENOMIC DNA]</scope>
    <source>
        <strain evidence="2 3">CC-AMO-30D</strain>
    </source>
</reference>
<proteinExistence type="predicted"/>
<keyword evidence="3" id="KW-1185">Reference proteome</keyword>
<dbReference type="AlphaFoldDB" id="A0A4S3M1F5"/>
<protein>
    <recommendedName>
        <fullName evidence="4">VCBS repeat-containing protein</fullName>
    </recommendedName>
</protein>